<dbReference type="Pfam" id="PF00126">
    <property type="entry name" value="HTH_1"/>
    <property type="match status" value="1"/>
</dbReference>
<dbReference type="PANTHER" id="PTHR30579:SF2">
    <property type="entry name" value="HTH-TYPE TRANSCRIPTIONAL REGULATOR ARGP"/>
    <property type="match status" value="1"/>
</dbReference>
<dbReference type="PANTHER" id="PTHR30579">
    <property type="entry name" value="TRANSCRIPTIONAL REGULATOR"/>
    <property type="match status" value="1"/>
</dbReference>
<sequence>MELDIAHLTAFAAVVEEGSFDAAARRLHLTPSAVSQRIKALESRMGQILVRRTKPAQATEAGHVLARLAGQISLLESEALTELTGGRESAGLARQIPIAVNADSLATWFLPALAALGEHYSRLTFDIRQEDQDHSAALLRDGSVMAAVTAEPQVVQGCRTERLGAMRYLAVASPALGVDPLPMITNTYQPHRSTSVHDHRKGADALGSIPMLVFNRKDALQDRFAEMVTGSRQELPVTYLPSSRGFVEAAQLGLGWGMVPEQMARPALDDGSLVELVPGRHLDVPLFWQRWRLDSPALAALTAAVQDAAAVALRSG</sequence>
<comment type="similarity">
    <text evidence="1">Belongs to the LysR transcriptional regulatory family.</text>
</comment>
<dbReference type="EMBL" id="QMIG01000027">
    <property type="protein sequence ID" value="RAW10276.1"/>
    <property type="molecule type" value="Genomic_DNA"/>
</dbReference>
<dbReference type="InterPro" id="IPR000847">
    <property type="entry name" value="LysR_HTH_N"/>
</dbReference>
<dbReference type="Pfam" id="PF03466">
    <property type="entry name" value="LysR_substrate"/>
    <property type="match status" value="1"/>
</dbReference>
<evidence type="ECO:0000256" key="5">
    <source>
        <dbReference type="ARBA" id="ARBA00023159"/>
    </source>
</evidence>
<dbReference type="Proteomes" id="UP000250462">
    <property type="component" value="Unassembled WGS sequence"/>
</dbReference>
<evidence type="ECO:0000256" key="2">
    <source>
        <dbReference type="ARBA" id="ARBA00022491"/>
    </source>
</evidence>
<dbReference type="Gene3D" id="3.40.190.290">
    <property type="match status" value="1"/>
</dbReference>
<keyword evidence="6" id="KW-0804">Transcription</keyword>
<dbReference type="InterPro" id="IPR050176">
    <property type="entry name" value="LTTR"/>
</dbReference>
<keyword evidence="2" id="KW-0678">Repressor</keyword>
<evidence type="ECO:0000256" key="4">
    <source>
        <dbReference type="ARBA" id="ARBA00023125"/>
    </source>
</evidence>
<dbReference type="FunFam" id="1.10.10.10:FF:000456">
    <property type="entry name" value="LysR family transcriptional regulator ArgP"/>
    <property type="match status" value="1"/>
</dbReference>
<dbReference type="RefSeq" id="WP_112259956.1">
    <property type="nucleotide sequence ID" value="NZ_QMIG01000027.1"/>
</dbReference>
<accession>A0A329QD34</accession>
<evidence type="ECO:0000313" key="9">
    <source>
        <dbReference type="EMBL" id="RAW10276.1"/>
    </source>
</evidence>
<proteinExistence type="inferred from homology"/>
<dbReference type="SUPFAM" id="SSF46785">
    <property type="entry name" value="Winged helix' DNA-binding domain"/>
    <property type="match status" value="1"/>
</dbReference>
<dbReference type="SUPFAM" id="SSF53850">
    <property type="entry name" value="Periplasmic binding protein-like II"/>
    <property type="match status" value="1"/>
</dbReference>
<organism evidence="9 10">
    <name type="scientific">Phytoactinopolyspora halophila</name>
    <dbReference type="NCBI Taxonomy" id="1981511"/>
    <lineage>
        <taxon>Bacteria</taxon>
        <taxon>Bacillati</taxon>
        <taxon>Actinomycetota</taxon>
        <taxon>Actinomycetes</taxon>
        <taxon>Jiangellales</taxon>
        <taxon>Jiangellaceae</taxon>
        <taxon>Phytoactinopolyspora</taxon>
    </lineage>
</organism>
<gene>
    <name evidence="9" type="ORF">DPM12_19105</name>
</gene>
<evidence type="ECO:0000259" key="8">
    <source>
        <dbReference type="PROSITE" id="PS50931"/>
    </source>
</evidence>
<dbReference type="InterPro" id="IPR005119">
    <property type="entry name" value="LysR_subst-bd"/>
</dbReference>
<keyword evidence="10" id="KW-1185">Reference proteome</keyword>
<keyword evidence="4 9" id="KW-0238">DNA-binding</keyword>
<reference evidence="9 10" key="1">
    <citation type="submission" date="2018-06" db="EMBL/GenBank/DDBJ databases">
        <title>Phytoactinopolyspora halophila sp. nov., a novel halophilic actinomycete isolated from a saline soil in China.</title>
        <authorList>
            <person name="Tang S.-K."/>
        </authorList>
    </citation>
    <scope>NUCLEOTIDE SEQUENCE [LARGE SCALE GENOMIC DNA]</scope>
    <source>
        <strain evidence="9 10">YIM 96934</strain>
    </source>
</reference>
<dbReference type="AlphaFoldDB" id="A0A329QD34"/>
<dbReference type="GO" id="GO:0003700">
    <property type="term" value="F:DNA-binding transcription factor activity"/>
    <property type="evidence" value="ECO:0007669"/>
    <property type="project" value="InterPro"/>
</dbReference>
<name>A0A329QD34_9ACTN</name>
<dbReference type="Gene3D" id="1.10.10.10">
    <property type="entry name" value="Winged helix-like DNA-binding domain superfamily/Winged helix DNA-binding domain"/>
    <property type="match status" value="1"/>
</dbReference>
<evidence type="ECO:0000256" key="7">
    <source>
        <dbReference type="ARBA" id="ARBA00074218"/>
    </source>
</evidence>
<dbReference type="NCBIfam" id="NF002964">
    <property type="entry name" value="PRK03635.1"/>
    <property type="match status" value="1"/>
</dbReference>
<keyword evidence="3" id="KW-0805">Transcription regulation</keyword>
<evidence type="ECO:0000313" key="10">
    <source>
        <dbReference type="Proteomes" id="UP000250462"/>
    </source>
</evidence>
<evidence type="ECO:0000256" key="3">
    <source>
        <dbReference type="ARBA" id="ARBA00023015"/>
    </source>
</evidence>
<dbReference type="InterPro" id="IPR036390">
    <property type="entry name" value="WH_DNA-bd_sf"/>
</dbReference>
<dbReference type="InterPro" id="IPR017685">
    <property type="entry name" value="ArgP"/>
</dbReference>
<feature type="domain" description="HTH lysR-type" evidence="8">
    <location>
        <begin position="3"/>
        <end position="59"/>
    </location>
</feature>
<dbReference type="GO" id="GO:0003677">
    <property type="term" value="F:DNA binding"/>
    <property type="evidence" value="ECO:0007669"/>
    <property type="project" value="UniProtKB-KW"/>
</dbReference>
<evidence type="ECO:0000256" key="1">
    <source>
        <dbReference type="ARBA" id="ARBA00009437"/>
    </source>
</evidence>
<dbReference type="NCBIfam" id="NF009888">
    <property type="entry name" value="PRK13348.1"/>
    <property type="match status" value="1"/>
</dbReference>
<dbReference type="PROSITE" id="PS50931">
    <property type="entry name" value="HTH_LYSR"/>
    <property type="match status" value="1"/>
</dbReference>
<evidence type="ECO:0000256" key="6">
    <source>
        <dbReference type="ARBA" id="ARBA00023163"/>
    </source>
</evidence>
<protein>
    <recommendedName>
        <fullName evidence="7">HTH-type transcriptional regulator LysG</fullName>
    </recommendedName>
</protein>
<keyword evidence="5" id="KW-0010">Activator</keyword>
<dbReference type="InterPro" id="IPR036388">
    <property type="entry name" value="WH-like_DNA-bd_sf"/>
</dbReference>
<dbReference type="OrthoDB" id="3252676at2"/>
<dbReference type="NCBIfam" id="TIGR03298">
    <property type="entry name" value="argP"/>
    <property type="match status" value="1"/>
</dbReference>
<comment type="caution">
    <text evidence="9">The sequence shown here is derived from an EMBL/GenBank/DDBJ whole genome shotgun (WGS) entry which is preliminary data.</text>
</comment>